<evidence type="ECO:0000256" key="2">
    <source>
        <dbReference type="ARBA" id="ARBA00023043"/>
    </source>
</evidence>
<feature type="repeat" description="ANK" evidence="3">
    <location>
        <begin position="787"/>
        <end position="819"/>
    </location>
</feature>
<evidence type="ECO:0000256" key="3">
    <source>
        <dbReference type="PROSITE-ProRule" id="PRU00023"/>
    </source>
</evidence>
<feature type="compositionally biased region" description="Low complexity" evidence="4">
    <location>
        <begin position="245"/>
        <end position="260"/>
    </location>
</feature>
<dbReference type="PANTHER" id="PTHR24198:SF165">
    <property type="entry name" value="ANKYRIN REPEAT-CONTAINING PROTEIN-RELATED"/>
    <property type="match status" value="1"/>
</dbReference>
<feature type="compositionally biased region" description="Low complexity" evidence="4">
    <location>
        <begin position="650"/>
        <end position="661"/>
    </location>
</feature>
<sequence>MAKTKEVSALEACTRDTLLGNKIAVRMLEYLSTVKAHPDGFEQLAREFLDICRILFSIEAGLEDCSRSGRRFPPDMVVELERKFKTTYTDFQELDRMIHKFLEYENKGTMGKIQKGFRRMFPDHDITRMRESLAKSREALRMSALVFQWSLGDARIEDSVGIGYTGLAAALERIHGNRPALDRTAATSAMANDNGTATSTNGAGASAPSTTNGAAGATSTNSTNTTSSPNAPTLNGNKPSTSNLNGTDSATGTTSGTANSRLRTVEPPVLPEIQSNGKSSLLDVGTSTTPNNTYAARSSSMLNVGNVSGHSHHGHSHHGQTNGQANGHSNRSAIHGLHDDSSPLPSLPPMQFMTERDSGKEINFSDELRLMPDLRRRPSTSNNTINSSRDINGIVGTALTTSGLTASTVNSSGERSSGRPTRVTSTLGASSESRYTVESGRSNRSGHDTIINGHGAPSLLSDNLEVMSISASTAADSDSHAHGNQPPTVIKVVRLKADPFSMPKWQPRNTVGAGGANLKSALVTAVQGANYTLVEQLLDRGVSPDGGVLHEAVLHHDIESMRLLLLFGADPNGPDKDGVTPLLASIEESFAEGATLLLKYGGDPNLDGVNSTKDTTESPLVAAFTSGKLGLAQLMMAYGGNPNHRVQRNGSSSESDSGGSDNTTTLLLGAIGKKKPRRLVDLLLAYGADPNAKDGMGTSPLFTAVQAGRSDIVTALLDHGADANRPGPKHVLWPATYHPSCLTPLLSHGADLRKAPGVLELATSLNKIETVRVLLKAGVDINAKKDGVYTPLCTAIRDDHVDIFNLLLASGADPNLPASEYPTWKCITHNRVHLLPLLIRAGADIHSPPGIAEMAVQVGSANGLLWLLEHGGVAPDERNARGHTPLTTALRENRADLVQLLLDHGADAGARGEDWPLIIAVQHPALLERLLPHVTNPRAVRGVLERAVAAGKLESIKMLLAAGVSVEDKTGGVFSPLTTAIREGHRDLVKFLLDEAGANPNSPGEHLPLVKALRRGHRDEDGGALNIERLLEKGGNINQTYRGWNAIMQVLEDGNLELLKLLCEKSGTPVDLDVADDDGRTVRQMAAERGWPEGEEYLLAHAAKQQS</sequence>
<dbReference type="PROSITE" id="PS50297">
    <property type="entry name" value="ANK_REP_REGION"/>
    <property type="match status" value="2"/>
</dbReference>
<accession>A0ABP0BGQ6</accession>
<proteinExistence type="predicted"/>
<feature type="repeat" description="ANK" evidence="3">
    <location>
        <begin position="661"/>
        <end position="695"/>
    </location>
</feature>
<reference evidence="5 6" key="1">
    <citation type="submission" date="2024-01" db="EMBL/GenBank/DDBJ databases">
        <authorList>
            <person name="Allen C."/>
            <person name="Tagirdzhanova G."/>
        </authorList>
    </citation>
    <scope>NUCLEOTIDE SEQUENCE [LARGE SCALE GENOMIC DNA]</scope>
</reference>
<evidence type="ECO:0008006" key="7">
    <source>
        <dbReference type="Google" id="ProtNLM"/>
    </source>
</evidence>
<feature type="region of interest" description="Disordered" evidence="4">
    <location>
        <begin position="640"/>
        <end position="662"/>
    </location>
</feature>
<dbReference type="EMBL" id="CAWUHD010000028">
    <property type="protein sequence ID" value="CAK7218685.1"/>
    <property type="molecule type" value="Genomic_DNA"/>
</dbReference>
<dbReference type="Gene3D" id="1.25.40.20">
    <property type="entry name" value="Ankyrin repeat-containing domain"/>
    <property type="match status" value="4"/>
</dbReference>
<keyword evidence="6" id="KW-1185">Reference proteome</keyword>
<feature type="region of interest" description="Disordered" evidence="4">
    <location>
        <begin position="405"/>
        <end position="456"/>
    </location>
</feature>
<keyword evidence="2 3" id="KW-0040">ANK repeat</keyword>
<feature type="compositionally biased region" description="Polar residues" evidence="4">
    <location>
        <begin position="410"/>
        <end position="443"/>
    </location>
</feature>
<dbReference type="Pfam" id="PF13637">
    <property type="entry name" value="Ank_4"/>
    <property type="match status" value="1"/>
</dbReference>
<dbReference type="SMART" id="SM00248">
    <property type="entry name" value="ANK"/>
    <property type="match status" value="14"/>
</dbReference>
<feature type="region of interest" description="Disordered" evidence="4">
    <location>
        <begin position="191"/>
        <end position="292"/>
    </location>
</feature>
<keyword evidence="1" id="KW-0677">Repeat</keyword>
<evidence type="ECO:0000313" key="5">
    <source>
        <dbReference type="EMBL" id="CAK7218685.1"/>
    </source>
</evidence>
<feature type="region of interest" description="Disordered" evidence="4">
    <location>
        <begin position="305"/>
        <end position="336"/>
    </location>
</feature>
<dbReference type="Pfam" id="PF12796">
    <property type="entry name" value="Ank_2"/>
    <property type="match status" value="5"/>
</dbReference>
<name>A0ABP0BGQ6_9PEZI</name>
<feature type="compositionally biased region" description="Polar residues" evidence="4">
    <location>
        <begin position="234"/>
        <end position="244"/>
    </location>
</feature>
<feature type="compositionally biased region" description="Polar residues" evidence="4">
    <location>
        <begin position="320"/>
        <end position="332"/>
    </location>
</feature>
<evidence type="ECO:0000313" key="6">
    <source>
        <dbReference type="Proteomes" id="UP001642482"/>
    </source>
</evidence>
<dbReference type="PANTHER" id="PTHR24198">
    <property type="entry name" value="ANKYRIN REPEAT AND PROTEIN KINASE DOMAIN-CONTAINING PROTEIN"/>
    <property type="match status" value="1"/>
</dbReference>
<feature type="repeat" description="ANK" evidence="3">
    <location>
        <begin position="696"/>
        <end position="728"/>
    </location>
</feature>
<feature type="compositionally biased region" description="Low complexity" evidence="4">
    <location>
        <begin position="191"/>
        <end position="233"/>
    </location>
</feature>
<comment type="caution">
    <text evidence="5">The sequence shown here is derived from an EMBL/GenBank/DDBJ whole genome shotgun (WGS) entry which is preliminary data.</text>
</comment>
<dbReference type="PROSITE" id="PS50088">
    <property type="entry name" value="ANK_REPEAT"/>
    <property type="match status" value="5"/>
</dbReference>
<evidence type="ECO:0000256" key="4">
    <source>
        <dbReference type="SAM" id="MobiDB-lite"/>
    </source>
</evidence>
<feature type="repeat" description="ANK" evidence="3">
    <location>
        <begin position="759"/>
        <end position="786"/>
    </location>
</feature>
<dbReference type="InterPro" id="IPR036770">
    <property type="entry name" value="Ankyrin_rpt-contain_sf"/>
</dbReference>
<protein>
    <recommendedName>
        <fullName evidence="7">Ankyrin repeat domain containing protein</fullName>
    </recommendedName>
</protein>
<feature type="repeat" description="ANK" evidence="3">
    <location>
        <begin position="881"/>
        <end position="913"/>
    </location>
</feature>
<dbReference type="Proteomes" id="UP001642482">
    <property type="component" value="Unassembled WGS sequence"/>
</dbReference>
<dbReference type="SUPFAM" id="SSF48403">
    <property type="entry name" value="Ankyrin repeat"/>
    <property type="match status" value="2"/>
</dbReference>
<evidence type="ECO:0000256" key="1">
    <source>
        <dbReference type="ARBA" id="ARBA00022737"/>
    </source>
</evidence>
<dbReference type="InterPro" id="IPR002110">
    <property type="entry name" value="Ankyrin_rpt"/>
</dbReference>
<gene>
    <name evidence="5" type="ORF">SEUCBS140593_003636</name>
</gene>
<feature type="compositionally biased region" description="Polar residues" evidence="4">
    <location>
        <begin position="273"/>
        <end position="292"/>
    </location>
</feature>
<organism evidence="5 6">
    <name type="scientific">Sporothrix eucalyptigena</name>
    <dbReference type="NCBI Taxonomy" id="1812306"/>
    <lineage>
        <taxon>Eukaryota</taxon>
        <taxon>Fungi</taxon>
        <taxon>Dikarya</taxon>
        <taxon>Ascomycota</taxon>
        <taxon>Pezizomycotina</taxon>
        <taxon>Sordariomycetes</taxon>
        <taxon>Sordariomycetidae</taxon>
        <taxon>Ophiostomatales</taxon>
        <taxon>Ophiostomataceae</taxon>
        <taxon>Sporothrix</taxon>
    </lineage>
</organism>